<accession>A0ABR4TL13</accession>
<keyword evidence="3" id="KW-1185">Reference proteome</keyword>
<sequence length="173" mass="17722">MIYVIVAGGKFGHTQSMLIRTRPMLSHTKIRAAGNILRVWMLACVILMTGVTQSGFVSAMFGGANGNGVTAITGANAAPGGDVIFICTADGVRAVSFGDAGPNATSQNSGGHSAGHGFCSLCASHHGAMANLGVPFGAPVSIIHDAEYVQARLLAATITLPRTRYSRAPPLSI</sequence>
<evidence type="ECO:0000313" key="3">
    <source>
        <dbReference type="Proteomes" id="UP000027463"/>
    </source>
</evidence>
<proteinExistence type="predicted"/>
<protein>
    <recommendedName>
        <fullName evidence="4">DUF2946 domain-containing protein</fullName>
    </recommendedName>
</protein>
<keyword evidence="1" id="KW-0812">Transmembrane</keyword>
<reference evidence="2 3" key="1">
    <citation type="submission" date="2013-07" db="EMBL/GenBank/DDBJ databases">
        <title>Thalassospira permensis NBRC 106175 Genome Sequencing.</title>
        <authorList>
            <person name="Lai Q."/>
            <person name="Shao Z."/>
        </authorList>
    </citation>
    <scope>NUCLEOTIDE SEQUENCE [LARGE SCALE GENOMIC DNA]</scope>
    <source>
        <strain evidence="2 3">NBRC 106175</strain>
    </source>
</reference>
<name>A0ABR4TL13_9PROT</name>
<evidence type="ECO:0000256" key="1">
    <source>
        <dbReference type="SAM" id="Phobius"/>
    </source>
</evidence>
<evidence type="ECO:0008006" key="4">
    <source>
        <dbReference type="Google" id="ProtNLM"/>
    </source>
</evidence>
<dbReference type="Proteomes" id="UP000027463">
    <property type="component" value="Unassembled WGS sequence"/>
</dbReference>
<keyword evidence="1" id="KW-1133">Transmembrane helix</keyword>
<keyword evidence="1" id="KW-0472">Membrane</keyword>
<gene>
    <name evidence="2" type="ORF">SMB34_20760</name>
</gene>
<dbReference type="InterPro" id="IPR021333">
    <property type="entry name" value="DUF2946"/>
</dbReference>
<organism evidence="2 3">
    <name type="scientific">Thalassospira permensis NBRC 106175</name>
    <dbReference type="NCBI Taxonomy" id="1353532"/>
    <lineage>
        <taxon>Bacteria</taxon>
        <taxon>Pseudomonadati</taxon>
        <taxon>Pseudomonadota</taxon>
        <taxon>Alphaproteobacteria</taxon>
        <taxon>Rhodospirillales</taxon>
        <taxon>Thalassospiraceae</taxon>
        <taxon>Thalassospira</taxon>
    </lineage>
</organism>
<dbReference type="Pfam" id="PF11162">
    <property type="entry name" value="DUF2946"/>
    <property type="match status" value="1"/>
</dbReference>
<dbReference type="EMBL" id="AUNC01000032">
    <property type="protein sequence ID" value="KEO54623.1"/>
    <property type="molecule type" value="Genomic_DNA"/>
</dbReference>
<feature type="transmembrane region" description="Helical" evidence="1">
    <location>
        <begin position="39"/>
        <end position="61"/>
    </location>
</feature>
<evidence type="ECO:0000313" key="2">
    <source>
        <dbReference type="EMBL" id="KEO54623.1"/>
    </source>
</evidence>
<comment type="caution">
    <text evidence="2">The sequence shown here is derived from an EMBL/GenBank/DDBJ whole genome shotgun (WGS) entry which is preliminary data.</text>
</comment>